<gene>
    <name evidence="1" type="ORF">N7492_009442</name>
</gene>
<evidence type="ECO:0000313" key="1">
    <source>
        <dbReference type="EMBL" id="KAJ5156639.1"/>
    </source>
</evidence>
<accession>A0A9W9HUI3</accession>
<protein>
    <submittedName>
        <fullName evidence="1">Uncharacterized protein</fullName>
    </submittedName>
</protein>
<name>A0A9W9HUI3_9EURO</name>
<evidence type="ECO:0000313" key="2">
    <source>
        <dbReference type="Proteomes" id="UP001146351"/>
    </source>
</evidence>
<reference evidence="1" key="1">
    <citation type="submission" date="2022-11" db="EMBL/GenBank/DDBJ databases">
        <authorList>
            <person name="Petersen C."/>
        </authorList>
    </citation>
    <scope>NUCLEOTIDE SEQUENCE</scope>
    <source>
        <strain evidence="1">IBT 21917</strain>
    </source>
</reference>
<dbReference type="Proteomes" id="UP001146351">
    <property type="component" value="Unassembled WGS sequence"/>
</dbReference>
<comment type="caution">
    <text evidence="1">The sequence shown here is derived from an EMBL/GenBank/DDBJ whole genome shotgun (WGS) entry which is preliminary data.</text>
</comment>
<keyword evidence="2" id="KW-1185">Reference proteome</keyword>
<reference evidence="1" key="2">
    <citation type="journal article" date="2023" name="IMA Fungus">
        <title>Comparative genomic study of the Penicillium genus elucidates a diverse pangenome and 15 lateral gene transfer events.</title>
        <authorList>
            <person name="Petersen C."/>
            <person name="Sorensen T."/>
            <person name="Nielsen M.R."/>
            <person name="Sondergaard T.E."/>
            <person name="Sorensen J.L."/>
            <person name="Fitzpatrick D.A."/>
            <person name="Frisvad J.C."/>
            <person name="Nielsen K.L."/>
        </authorList>
    </citation>
    <scope>NUCLEOTIDE SEQUENCE</scope>
    <source>
        <strain evidence="1">IBT 21917</strain>
    </source>
</reference>
<sequence>MPCGVHLVGVIWEAGTDDCWITHYCLKWLEDADNWPLDGPDGKVSEIDWGKSKLLLSKVDVHD</sequence>
<organism evidence="1 2">
    <name type="scientific">Penicillium capsulatum</name>
    <dbReference type="NCBI Taxonomy" id="69766"/>
    <lineage>
        <taxon>Eukaryota</taxon>
        <taxon>Fungi</taxon>
        <taxon>Dikarya</taxon>
        <taxon>Ascomycota</taxon>
        <taxon>Pezizomycotina</taxon>
        <taxon>Eurotiomycetes</taxon>
        <taxon>Eurotiomycetidae</taxon>
        <taxon>Eurotiales</taxon>
        <taxon>Aspergillaceae</taxon>
        <taxon>Penicillium</taxon>
    </lineage>
</organism>
<dbReference type="EMBL" id="JAPQKO010000006">
    <property type="protein sequence ID" value="KAJ5156639.1"/>
    <property type="molecule type" value="Genomic_DNA"/>
</dbReference>
<proteinExistence type="predicted"/>
<dbReference type="AlphaFoldDB" id="A0A9W9HUI3"/>